<dbReference type="EMBL" id="LN714479">
    <property type="protein sequence ID" value="CEL65483.1"/>
    <property type="molecule type" value="Genomic_DNA"/>
</dbReference>
<dbReference type="eggNOG" id="ENOG502R0EI">
    <property type="taxonomic scope" value="Eukaryota"/>
</dbReference>
<reference evidence="2" key="2">
    <citation type="submission" date="2011-03" db="EMBL/GenBank/DDBJ databases">
        <title>Comparative genomics and transcriptomics of Neospora caninum and Toxoplasma gondii.</title>
        <authorList>
            <person name="Reid A.J."/>
            <person name="Sohal A."/>
            <person name="Harris D."/>
            <person name="Quail M."/>
            <person name="Sanders M."/>
            <person name="Berriman M."/>
            <person name="Wastling J.M."/>
            <person name="Pain A."/>
        </authorList>
    </citation>
    <scope>NUCLEOTIDE SEQUENCE</scope>
    <source>
        <strain evidence="2">Liverpool</strain>
    </source>
</reference>
<feature type="chain" id="PRO_5007655048" evidence="1">
    <location>
        <begin position="28"/>
        <end position="190"/>
    </location>
</feature>
<keyword evidence="1" id="KW-0732">Signal</keyword>
<dbReference type="RefSeq" id="XP_003881566.1">
    <property type="nucleotide sequence ID" value="XM_003881517.1"/>
</dbReference>
<dbReference type="AlphaFoldDB" id="F0VD18"/>
<reference evidence="2" key="1">
    <citation type="submission" date="2011-02" db="EMBL/GenBank/DDBJ databases">
        <authorList>
            <person name="Aslett M."/>
        </authorList>
    </citation>
    <scope>NUCLEOTIDE SEQUENCE</scope>
    <source>
        <strain evidence="2">Liverpool</strain>
    </source>
</reference>
<reference evidence="4" key="3">
    <citation type="journal article" date="2012" name="PLoS Pathog.">
        <title>Comparative genomics of the apicomplexan parasites Toxoplasma gondii and Neospora caninum: Coccidia differing in host range and transmission strategy.</title>
        <authorList>
            <person name="Reid A.J."/>
            <person name="Vermont S.J."/>
            <person name="Cotton J.A."/>
            <person name="Harris D."/>
            <person name="Hill-Cawthorne G.A."/>
            <person name="Konen-Waisman S."/>
            <person name="Latham S.M."/>
            <person name="Mourier T."/>
            <person name="Norton R."/>
            <person name="Quail M.A."/>
            <person name="Sanders M."/>
            <person name="Shanmugam D."/>
            <person name="Sohal A."/>
            <person name="Wasmuth J.D."/>
            <person name="Brunk B."/>
            <person name="Grigg M.E."/>
            <person name="Howard J.C."/>
            <person name="Parkinson J."/>
            <person name="Roos D.S."/>
            <person name="Trees A.J."/>
            <person name="Berriman M."/>
            <person name="Pain A."/>
            <person name="Wastling J.M."/>
        </authorList>
    </citation>
    <scope>NUCLEOTIDE SEQUENCE [LARGE SCALE GENOMIC DNA]</scope>
    <source>
        <strain evidence="4">Liverpool</strain>
    </source>
</reference>
<evidence type="ECO:0000256" key="1">
    <source>
        <dbReference type="SAM" id="SignalP"/>
    </source>
</evidence>
<feature type="signal peptide" evidence="1">
    <location>
        <begin position="1"/>
        <end position="27"/>
    </location>
</feature>
<organism evidence="2 4">
    <name type="scientific">Neospora caninum (strain Liverpool)</name>
    <dbReference type="NCBI Taxonomy" id="572307"/>
    <lineage>
        <taxon>Eukaryota</taxon>
        <taxon>Sar</taxon>
        <taxon>Alveolata</taxon>
        <taxon>Apicomplexa</taxon>
        <taxon>Conoidasida</taxon>
        <taxon>Coccidia</taxon>
        <taxon>Eucoccidiorida</taxon>
        <taxon>Eimeriorina</taxon>
        <taxon>Sarcocystidae</taxon>
        <taxon>Neospora</taxon>
    </lineage>
</organism>
<dbReference type="Proteomes" id="UP000007494">
    <property type="component" value="Chromosome V"/>
</dbReference>
<evidence type="ECO:0000313" key="4">
    <source>
        <dbReference type="Proteomes" id="UP000007494"/>
    </source>
</evidence>
<name>F0VD18_NEOCL</name>
<dbReference type="InterPro" id="IPR036755">
    <property type="entry name" value="SRS_dom_sf"/>
</dbReference>
<sequence length="190" mass="20404">MASARLACFFGAVLLCLAPSCWRTALAEDHYFVFSACKISFGRIRATVHPGDTVTMQCPGAISSNPADVSKYACPGEDPNCTETTRASYQTLFPKAPADFEFWSGSDSMESLGVLHIPPETDEITISYSWQAALSRSTGHAAESRLILDIEKSEEEVVRTRIPSGGALPGCELPSLLALFLAVVSAIAMH</sequence>
<dbReference type="SUPFAM" id="SSF74877">
    <property type="entry name" value="Major surface antigen p30, SAG1"/>
    <property type="match status" value="1"/>
</dbReference>
<accession>F0VD18</accession>
<dbReference type="OrthoDB" id="329625at2759"/>
<reference evidence="3" key="4">
    <citation type="journal article" date="2015" name="PLoS ONE">
        <title>Comprehensive Evaluation of Toxoplasma gondii VEG and Neospora caninum LIV Genomes with Tachyzoite Stage Transcriptome and Proteome Defines Novel Transcript Features.</title>
        <authorList>
            <person name="Ramaprasad A."/>
            <person name="Mourier T."/>
            <person name="Naeem R."/>
            <person name="Malas T.B."/>
            <person name="Moussa E."/>
            <person name="Panigrahi A."/>
            <person name="Vermont S.J."/>
            <person name="Otto T.D."/>
            <person name="Wastling J."/>
            <person name="Pain A."/>
        </authorList>
    </citation>
    <scope>NUCLEOTIDE SEQUENCE</scope>
    <source>
        <strain evidence="3">Liverpool</strain>
    </source>
</reference>
<dbReference type="VEuPathDB" id="ToxoDB:NCLIV_013260"/>
<dbReference type="EMBL" id="FR823386">
    <property type="protein sequence ID" value="CBZ51533.1"/>
    <property type="molecule type" value="Genomic_DNA"/>
</dbReference>
<evidence type="ECO:0000313" key="3">
    <source>
        <dbReference type="EMBL" id="CEL65483.1"/>
    </source>
</evidence>
<proteinExistence type="predicted"/>
<dbReference type="GeneID" id="13443842"/>
<dbReference type="OMA" id="TISYSWQ"/>
<protein>
    <submittedName>
        <fullName evidence="3">SAG-related sequence SRS25</fullName>
    </submittedName>
</protein>
<evidence type="ECO:0000313" key="2">
    <source>
        <dbReference type="EMBL" id="CBZ51533.1"/>
    </source>
</evidence>
<dbReference type="InParanoid" id="F0VD18"/>
<keyword evidence="4" id="KW-1185">Reference proteome</keyword>
<gene>
    <name evidence="3" type="ORF">BN1204_013260</name>
    <name evidence="2" type="ORF">NCLIV_013260</name>
</gene>